<gene>
    <name evidence="2" type="ORF">H9642_13715</name>
</gene>
<dbReference type="Gene3D" id="2.60.120.10">
    <property type="entry name" value="Jelly Rolls"/>
    <property type="match status" value="1"/>
</dbReference>
<proteinExistence type="predicted"/>
<feature type="domain" description="Cupin type-2" evidence="1">
    <location>
        <begin position="40"/>
        <end position="100"/>
    </location>
</feature>
<sequence>MALKHATSGEVVNLLQTSGSLGLISQALVSAPRLELMRLVLPAGKLVPRHAVTGPITIFCHQGNLEVQVDADWQPMDANDLMYLDGDVGHALRALSDAIVLVTIFRPPGTHASVDT</sequence>
<dbReference type="InterPro" id="IPR013096">
    <property type="entry name" value="Cupin_2"/>
</dbReference>
<dbReference type="RefSeq" id="WP_251837010.1">
    <property type="nucleotide sequence ID" value="NZ_JACSQG010000007.1"/>
</dbReference>
<accession>A0ABR8TSG1</accession>
<reference evidence="2 3" key="1">
    <citation type="submission" date="2020-08" db="EMBL/GenBank/DDBJ databases">
        <title>A Genomic Blueprint of the Chicken Gut Microbiome.</title>
        <authorList>
            <person name="Gilroy R."/>
            <person name="Ravi A."/>
            <person name="Getino M."/>
            <person name="Pursley I."/>
            <person name="Horton D.L."/>
            <person name="Alikhan N.-F."/>
            <person name="Baker D."/>
            <person name="Gharbi K."/>
            <person name="Hall N."/>
            <person name="Watson M."/>
            <person name="Adriaenssens E.M."/>
            <person name="Foster-Nyarko E."/>
            <person name="Jarju S."/>
            <person name="Secka A."/>
            <person name="Antonio M."/>
            <person name="Oren A."/>
            <person name="Chaudhuri R."/>
            <person name="La Ragione R.M."/>
            <person name="Hildebrand F."/>
            <person name="Pallen M.J."/>
        </authorList>
    </citation>
    <scope>NUCLEOTIDE SEQUENCE [LARGE SCALE GENOMIC DNA]</scope>
    <source>
        <strain evidence="2 3">Sa2CUA2</strain>
    </source>
</reference>
<evidence type="ECO:0000259" key="1">
    <source>
        <dbReference type="Pfam" id="PF07883"/>
    </source>
</evidence>
<dbReference type="EMBL" id="JACSQG010000007">
    <property type="protein sequence ID" value="MBD7978239.1"/>
    <property type="molecule type" value="Genomic_DNA"/>
</dbReference>
<dbReference type="InterPro" id="IPR014710">
    <property type="entry name" value="RmlC-like_jellyroll"/>
</dbReference>
<name>A0ABR8TSG1_9PSED</name>
<dbReference type="InterPro" id="IPR011051">
    <property type="entry name" value="RmlC_Cupin_sf"/>
</dbReference>
<dbReference type="Proteomes" id="UP000611945">
    <property type="component" value="Unassembled WGS sequence"/>
</dbReference>
<evidence type="ECO:0000313" key="2">
    <source>
        <dbReference type="EMBL" id="MBD7978239.1"/>
    </source>
</evidence>
<dbReference type="Pfam" id="PF07883">
    <property type="entry name" value="Cupin_2"/>
    <property type="match status" value="1"/>
</dbReference>
<organism evidence="2 3">
    <name type="scientific">Serpens gallinarum</name>
    <dbReference type="NCBI Taxonomy" id="2763075"/>
    <lineage>
        <taxon>Bacteria</taxon>
        <taxon>Pseudomonadati</taxon>
        <taxon>Pseudomonadota</taxon>
        <taxon>Gammaproteobacteria</taxon>
        <taxon>Pseudomonadales</taxon>
        <taxon>Pseudomonadaceae</taxon>
        <taxon>Pseudomonas</taxon>
    </lineage>
</organism>
<evidence type="ECO:0000313" key="3">
    <source>
        <dbReference type="Proteomes" id="UP000611945"/>
    </source>
</evidence>
<dbReference type="SUPFAM" id="SSF51182">
    <property type="entry name" value="RmlC-like cupins"/>
    <property type="match status" value="1"/>
</dbReference>
<comment type="caution">
    <text evidence="2">The sequence shown here is derived from an EMBL/GenBank/DDBJ whole genome shotgun (WGS) entry which is preliminary data.</text>
</comment>
<keyword evidence="3" id="KW-1185">Reference proteome</keyword>
<protein>
    <recommendedName>
        <fullName evidence="1">Cupin type-2 domain-containing protein</fullName>
    </recommendedName>
</protein>